<name>A0A931GVR2_9BACT</name>
<comment type="caution">
    <text evidence="1">The sequence shown here is derived from an EMBL/GenBank/DDBJ whole genome shotgun (WGS) entry which is preliminary data.</text>
</comment>
<dbReference type="InterPro" id="IPR036249">
    <property type="entry name" value="Thioredoxin-like_sf"/>
</dbReference>
<proteinExistence type="predicted"/>
<keyword evidence="2" id="KW-1185">Reference proteome</keyword>
<dbReference type="EMBL" id="JADWYR010000001">
    <property type="protein sequence ID" value="MBG9376690.1"/>
    <property type="molecule type" value="Genomic_DNA"/>
</dbReference>
<protein>
    <submittedName>
        <fullName evidence="1">Thioredoxin family protein</fullName>
    </submittedName>
</protein>
<dbReference type="SUPFAM" id="SSF52833">
    <property type="entry name" value="Thioredoxin-like"/>
    <property type="match status" value="1"/>
</dbReference>
<dbReference type="Gene3D" id="3.40.30.10">
    <property type="entry name" value="Glutaredoxin"/>
    <property type="match status" value="1"/>
</dbReference>
<reference evidence="1" key="1">
    <citation type="submission" date="2020-11" db="EMBL/GenBank/DDBJ databases">
        <title>Bacterial whole genome sequence for Panacibacter sp. DH6.</title>
        <authorList>
            <person name="Le V."/>
            <person name="Ko S."/>
            <person name="Ahn C.-Y."/>
            <person name="Oh H.-M."/>
        </authorList>
    </citation>
    <scope>NUCLEOTIDE SEQUENCE</scope>
    <source>
        <strain evidence="1">DH6</strain>
    </source>
</reference>
<evidence type="ECO:0000313" key="1">
    <source>
        <dbReference type="EMBL" id="MBG9376690.1"/>
    </source>
</evidence>
<organism evidence="1 2">
    <name type="scientific">Panacibacter microcysteis</name>
    <dbReference type="NCBI Taxonomy" id="2793269"/>
    <lineage>
        <taxon>Bacteria</taxon>
        <taxon>Pseudomonadati</taxon>
        <taxon>Bacteroidota</taxon>
        <taxon>Chitinophagia</taxon>
        <taxon>Chitinophagales</taxon>
        <taxon>Chitinophagaceae</taxon>
        <taxon>Panacibacter</taxon>
    </lineage>
</organism>
<gene>
    <name evidence="1" type="ORF">I5907_10615</name>
</gene>
<dbReference type="Proteomes" id="UP000628448">
    <property type="component" value="Unassembled WGS sequence"/>
</dbReference>
<evidence type="ECO:0000313" key="2">
    <source>
        <dbReference type="Proteomes" id="UP000628448"/>
    </source>
</evidence>
<sequence>MYYDEYRRLIDAFLMVGKSTAKKESESLVEYSKLNVVRMNRLDKTTAIIPELEERIRAITAPQTWLILTEGWCGDAAQIIPVLQKMTALNNHIQLKCLLRDENLELMDQYLTNGISRSIPKLVVLDENNNELFSWGPRPAALQELYYHMKANAMNNDVIKEEIHKWYAKDKTVSIQKDILALLENI</sequence>
<dbReference type="Pfam" id="PF14595">
    <property type="entry name" value="Thioredoxin_9"/>
    <property type="match status" value="1"/>
</dbReference>
<accession>A0A931GVR2</accession>
<dbReference type="AlphaFoldDB" id="A0A931GVR2"/>